<evidence type="ECO:0000313" key="2">
    <source>
        <dbReference type="Proteomes" id="UP000250235"/>
    </source>
</evidence>
<proteinExistence type="predicted"/>
<name>A0A2Z7CR30_9LAMI</name>
<protein>
    <submittedName>
        <fullName evidence="1">Uncharacterized protein</fullName>
    </submittedName>
</protein>
<dbReference type="EMBL" id="KQ993017">
    <property type="protein sequence ID" value="KZV49522.1"/>
    <property type="molecule type" value="Genomic_DNA"/>
</dbReference>
<gene>
    <name evidence="1" type="ORF">F511_12828</name>
</gene>
<dbReference type="AlphaFoldDB" id="A0A2Z7CR30"/>
<sequence length="62" mass="6566">MLTSSLLITASSNGNANVIIADHSLLSADNADVTISDSSSSLLLNNLANSNLLFHLQQLRQQ</sequence>
<keyword evidence="2" id="KW-1185">Reference proteome</keyword>
<reference evidence="1 2" key="1">
    <citation type="journal article" date="2015" name="Proc. Natl. Acad. Sci. U.S.A.">
        <title>The resurrection genome of Boea hygrometrica: A blueprint for survival of dehydration.</title>
        <authorList>
            <person name="Xiao L."/>
            <person name="Yang G."/>
            <person name="Zhang L."/>
            <person name="Yang X."/>
            <person name="Zhao S."/>
            <person name="Ji Z."/>
            <person name="Zhou Q."/>
            <person name="Hu M."/>
            <person name="Wang Y."/>
            <person name="Chen M."/>
            <person name="Xu Y."/>
            <person name="Jin H."/>
            <person name="Xiao X."/>
            <person name="Hu G."/>
            <person name="Bao F."/>
            <person name="Hu Y."/>
            <person name="Wan P."/>
            <person name="Li L."/>
            <person name="Deng X."/>
            <person name="Kuang T."/>
            <person name="Xiang C."/>
            <person name="Zhu J.K."/>
            <person name="Oliver M.J."/>
            <person name="He Y."/>
        </authorList>
    </citation>
    <scope>NUCLEOTIDE SEQUENCE [LARGE SCALE GENOMIC DNA]</scope>
    <source>
        <strain evidence="2">cv. XS01</strain>
    </source>
</reference>
<organism evidence="1 2">
    <name type="scientific">Dorcoceras hygrometricum</name>
    <dbReference type="NCBI Taxonomy" id="472368"/>
    <lineage>
        <taxon>Eukaryota</taxon>
        <taxon>Viridiplantae</taxon>
        <taxon>Streptophyta</taxon>
        <taxon>Embryophyta</taxon>
        <taxon>Tracheophyta</taxon>
        <taxon>Spermatophyta</taxon>
        <taxon>Magnoliopsida</taxon>
        <taxon>eudicotyledons</taxon>
        <taxon>Gunneridae</taxon>
        <taxon>Pentapetalae</taxon>
        <taxon>asterids</taxon>
        <taxon>lamiids</taxon>
        <taxon>Lamiales</taxon>
        <taxon>Gesneriaceae</taxon>
        <taxon>Didymocarpoideae</taxon>
        <taxon>Trichosporeae</taxon>
        <taxon>Loxocarpinae</taxon>
        <taxon>Dorcoceras</taxon>
    </lineage>
</organism>
<dbReference type="Proteomes" id="UP000250235">
    <property type="component" value="Unassembled WGS sequence"/>
</dbReference>
<evidence type="ECO:0000313" key="1">
    <source>
        <dbReference type="EMBL" id="KZV49522.1"/>
    </source>
</evidence>
<accession>A0A2Z7CR30</accession>